<sequence>MNATMIEKNKKQKCTISEEDVSNLLQRYTATTLLALLQEVAQSVDVKLNWEELVKKTSTGISNAREYQMLWRHLAYREGLPEILEDGAEPLDDDSDLECELEPSPSVSNEASAEAAACVKVLIASGLPSNSSLPNSSMVEAPLTINIPNGQTCRASSESSRPACSMQGKNITVPVSVQKNITLNDSLDVNGAGCGSNPRKRRKKWSEAEDQELIAAVNKYGPGNWANILREGDFKGDRTSSQLSQRYKNLIKRGNPNLEEKPTIPQLTEAQLATRSALCMALDRPKQNLTTACTSSPAWKTKPSTSVLPTATAETSDQAQNQSKQGSIATTSSPVQSLGSIMKSQITLKKQSAKSFTTSGSILDGAHIGNARTAASPFKAARVNNTIHVMSSSGSPIKPHMPGSASSQHEVHSNAASGRTGLSAEPVSTSPQDAFGLHSGSVRSLPTVVKNNPSASACASLLNRPSQQCNAVASSQAAECQSKQDVEAPKEIKGPNSILAEKVQQNGKCTLTNEPCEGVKGHKANPEPEIKNQMDTAEHPNEKSKADNNQVDVTGCPNEKMPAGNDKVDVAGCAAVKEGNTKSAPEVSCENSSGVEKQAESSNKLEASSKSEATTAL</sequence>
<evidence type="ECO:0000256" key="1">
    <source>
        <dbReference type="ARBA" id="ARBA00004123"/>
    </source>
</evidence>
<dbReference type="PANTHER" id="PTHR47206:SF1">
    <property type="entry name" value="HOMEODOMAIN-LIKE SUPERFAMILY PROTEIN"/>
    <property type="match status" value="1"/>
</dbReference>
<dbReference type="Pfam" id="PF00249">
    <property type="entry name" value="Myb_DNA-binding"/>
    <property type="match status" value="1"/>
</dbReference>
<dbReference type="Proteomes" id="UP001054252">
    <property type="component" value="Unassembled WGS sequence"/>
</dbReference>
<feature type="compositionally biased region" description="Polar residues" evidence="3">
    <location>
        <begin position="589"/>
        <end position="617"/>
    </location>
</feature>
<dbReference type="CDD" id="cd11660">
    <property type="entry name" value="SANT_TRF"/>
    <property type="match status" value="1"/>
</dbReference>
<evidence type="ECO:0000313" key="6">
    <source>
        <dbReference type="EMBL" id="GKV19883.1"/>
    </source>
</evidence>
<evidence type="ECO:0000259" key="4">
    <source>
        <dbReference type="PROSITE" id="PS50090"/>
    </source>
</evidence>
<dbReference type="PANTHER" id="PTHR47206">
    <property type="entry name" value="HOMEODOMAIN-LIKE SUPERFAMILY PROTEIN"/>
    <property type="match status" value="1"/>
</dbReference>
<proteinExistence type="predicted"/>
<dbReference type="GO" id="GO:0005634">
    <property type="term" value="C:nucleus"/>
    <property type="evidence" value="ECO:0007669"/>
    <property type="project" value="UniProtKB-SubCell"/>
</dbReference>
<dbReference type="AlphaFoldDB" id="A0AAV5JYY5"/>
<keyword evidence="7" id="KW-1185">Reference proteome</keyword>
<dbReference type="SMART" id="SM00717">
    <property type="entry name" value="SANT"/>
    <property type="match status" value="1"/>
</dbReference>
<dbReference type="EMBL" id="BPVZ01000054">
    <property type="protein sequence ID" value="GKV19883.1"/>
    <property type="molecule type" value="Genomic_DNA"/>
</dbReference>
<gene>
    <name evidence="6" type="ORF">SLEP1_g30082</name>
</gene>
<dbReference type="SUPFAM" id="SSF46689">
    <property type="entry name" value="Homeodomain-like"/>
    <property type="match status" value="1"/>
</dbReference>
<dbReference type="PROSITE" id="PS51294">
    <property type="entry name" value="HTH_MYB"/>
    <property type="match status" value="1"/>
</dbReference>
<evidence type="ECO:0000256" key="3">
    <source>
        <dbReference type="SAM" id="MobiDB-lite"/>
    </source>
</evidence>
<accession>A0AAV5JYY5</accession>
<feature type="domain" description="Myb-like" evidence="4">
    <location>
        <begin position="197"/>
        <end position="251"/>
    </location>
</feature>
<evidence type="ECO:0000259" key="5">
    <source>
        <dbReference type="PROSITE" id="PS51294"/>
    </source>
</evidence>
<dbReference type="InterPro" id="IPR001005">
    <property type="entry name" value="SANT/Myb"/>
</dbReference>
<comment type="caution">
    <text evidence="6">The sequence shown here is derived from an EMBL/GenBank/DDBJ whole genome shotgun (WGS) entry which is preliminary data.</text>
</comment>
<feature type="region of interest" description="Disordered" evidence="3">
    <location>
        <begin position="517"/>
        <end position="617"/>
    </location>
</feature>
<reference evidence="6 7" key="1">
    <citation type="journal article" date="2021" name="Commun. Biol.">
        <title>The genome of Shorea leprosula (Dipterocarpaceae) highlights the ecological relevance of drought in aseasonal tropical rainforests.</title>
        <authorList>
            <person name="Ng K.K.S."/>
            <person name="Kobayashi M.J."/>
            <person name="Fawcett J.A."/>
            <person name="Hatakeyama M."/>
            <person name="Paape T."/>
            <person name="Ng C.H."/>
            <person name="Ang C.C."/>
            <person name="Tnah L.H."/>
            <person name="Lee C.T."/>
            <person name="Nishiyama T."/>
            <person name="Sese J."/>
            <person name="O'Brien M.J."/>
            <person name="Copetti D."/>
            <person name="Mohd Noor M.I."/>
            <person name="Ong R.C."/>
            <person name="Putra M."/>
            <person name="Sireger I.Z."/>
            <person name="Indrioko S."/>
            <person name="Kosugi Y."/>
            <person name="Izuno A."/>
            <person name="Isagi Y."/>
            <person name="Lee S.L."/>
            <person name="Shimizu K.K."/>
        </authorList>
    </citation>
    <scope>NUCLEOTIDE SEQUENCE [LARGE SCALE GENOMIC DNA]</scope>
    <source>
        <strain evidence="6">214</strain>
    </source>
</reference>
<feature type="region of interest" description="Disordered" evidence="3">
    <location>
        <begin position="293"/>
        <end position="336"/>
    </location>
</feature>
<feature type="region of interest" description="Disordered" evidence="3">
    <location>
        <begin position="392"/>
        <end position="429"/>
    </location>
</feature>
<dbReference type="Gene3D" id="1.10.10.60">
    <property type="entry name" value="Homeodomain-like"/>
    <property type="match status" value="1"/>
</dbReference>
<protein>
    <submittedName>
        <fullName evidence="6">Uncharacterized protein</fullName>
    </submittedName>
</protein>
<name>A0AAV5JYY5_9ROSI</name>
<evidence type="ECO:0000256" key="2">
    <source>
        <dbReference type="ARBA" id="ARBA00023242"/>
    </source>
</evidence>
<organism evidence="6 7">
    <name type="scientific">Rubroshorea leprosula</name>
    <dbReference type="NCBI Taxonomy" id="152421"/>
    <lineage>
        <taxon>Eukaryota</taxon>
        <taxon>Viridiplantae</taxon>
        <taxon>Streptophyta</taxon>
        <taxon>Embryophyta</taxon>
        <taxon>Tracheophyta</taxon>
        <taxon>Spermatophyta</taxon>
        <taxon>Magnoliopsida</taxon>
        <taxon>eudicotyledons</taxon>
        <taxon>Gunneridae</taxon>
        <taxon>Pentapetalae</taxon>
        <taxon>rosids</taxon>
        <taxon>malvids</taxon>
        <taxon>Malvales</taxon>
        <taxon>Dipterocarpaceae</taxon>
        <taxon>Rubroshorea</taxon>
    </lineage>
</organism>
<comment type="subcellular location">
    <subcellularLocation>
        <location evidence="1">Nucleus</location>
    </subcellularLocation>
</comment>
<evidence type="ECO:0000313" key="7">
    <source>
        <dbReference type="Proteomes" id="UP001054252"/>
    </source>
</evidence>
<keyword evidence="2" id="KW-0539">Nucleus</keyword>
<feature type="compositionally biased region" description="Basic and acidic residues" evidence="3">
    <location>
        <begin position="517"/>
        <end position="546"/>
    </location>
</feature>
<dbReference type="PROSITE" id="PS50090">
    <property type="entry name" value="MYB_LIKE"/>
    <property type="match status" value="1"/>
</dbReference>
<dbReference type="InterPro" id="IPR009057">
    <property type="entry name" value="Homeodomain-like_sf"/>
</dbReference>
<dbReference type="InterPro" id="IPR017930">
    <property type="entry name" value="Myb_dom"/>
</dbReference>
<feature type="domain" description="HTH myb-type" evidence="5">
    <location>
        <begin position="197"/>
        <end position="255"/>
    </location>
</feature>